<proteinExistence type="predicted"/>
<dbReference type="GO" id="GO:0006355">
    <property type="term" value="P:regulation of DNA-templated transcription"/>
    <property type="evidence" value="ECO:0007669"/>
    <property type="project" value="InterPro"/>
</dbReference>
<keyword evidence="3" id="KW-1185">Reference proteome</keyword>
<evidence type="ECO:0000313" key="3">
    <source>
        <dbReference type="Proteomes" id="UP000269352"/>
    </source>
</evidence>
<dbReference type="InterPro" id="IPR010985">
    <property type="entry name" value="Ribbon_hlx_hlx"/>
</dbReference>
<dbReference type="InterPro" id="IPR002145">
    <property type="entry name" value="CopG"/>
</dbReference>
<dbReference type="Gene3D" id="1.10.1220.10">
    <property type="entry name" value="Met repressor-like"/>
    <property type="match status" value="1"/>
</dbReference>
<accession>A0A388TDM6</accession>
<feature type="domain" description="Ribbon-helix-helix protein CopG" evidence="1">
    <location>
        <begin position="6"/>
        <end position="44"/>
    </location>
</feature>
<name>A0A388TDM6_TERA1</name>
<dbReference type="CDD" id="cd22231">
    <property type="entry name" value="RHH_NikR_HicB-like"/>
    <property type="match status" value="1"/>
</dbReference>
<dbReference type="AlphaFoldDB" id="A0A388TDM6"/>
<sequence length="80" mass="9347">MATATVNISFQNNLLSQIDDVARSESRSRSELLREAARLYIERKQKWQNVFNLGEKLAAKNKLRESDVMKEIKSLRKHRS</sequence>
<dbReference type="SUPFAM" id="SSF47598">
    <property type="entry name" value="Ribbon-helix-helix"/>
    <property type="match status" value="1"/>
</dbReference>
<evidence type="ECO:0000259" key="1">
    <source>
        <dbReference type="Pfam" id="PF01402"/>
    </source>
</evidence>
<protein>
    <submittedName>
        <fullName evidence="2">Transcriptional regulator CopG family</fullName>
    </submittedName>
</protein>
<dbReference type="InterPro" id="IPR013321">
    <property type="entry name" value="Arc_rbn_hlx_hlx"/>
</dbReference>
<organism evidence="2 3">
    <name type="scientific">Termititenax aidoneus</name>
    <dbReference type="NCBI Taxonomy" id="2218524"/>
    <lineage>
        <taxon>Bacteria</taxon>
        <taxon>Bacillati</taxon>
        <taxon>Candidatus Margulisiibacteriota</taxon>
        <taxon>Candidatus Termititenacia</taxon>
        <taxon>Candidatus Termititenacales</taxon>
        <taxon>Candidatus Termititenacaceae</taxon>
        <taxon>Candidatus Termititenax</taxon>
    </lineage>
</organism>
<comment type="caution">
    <text evidence="2">The sequence shown here is derived from an EMBL/GenBank/DDBJ whole genome shotgun (WGS) entry which is preliminary data.</text>
</comment>
<gene>
    <name evidence="2" type="ORF">NO1_1245</name>
</gene>
<dbReference type="Pfam" id="PF01402">
    <property type="entry name" value="RHH_1"/>
    <property type="match status" value="1"/>
</dbReference>
<dbReference type="Proteomes" id="UP000269352">
    <property type="component" value="Unassembled WGS sequence"/>
</dbReference>
<reference evidence="2 3" key="1">
    <citation type="journal article" date="2019" name="ISME J.">
        <title>Genome analyses of uncultured TG2/ZB3 bacteria in 'Margulisbacteria' specifically attached to ectosymbiotic spirochetes of protists in the termite gut.</title>
        <authorList>
            <person name="Utami Y.D."/>
            <person name="Kuwahara H."/>
            <person name="Igai K."/>
            <person name="Murakami T."/>
            <person name="Sugaya K."/>
            <person name="Morikawa T."/>
            <person name="Nagura Y."/>
            <person name="Yuki M."/>
            <person name="Deevong P."/>
            <person name="Inoue T."/>
            <person name="Kihara K."/>
            <person name="Lo N."/>
            <person name="Yamada A."/>
            <person name="Ohkuma M."/>
            <person name="Hongoh Y."/>
        </authorList>
    </citation>
    <scope>NUCLEOTIDE SEQUENCE [LARGE SCALE GENOMIC DNA]</scope>
    <source>
        <strain evidence="2">NkOx7-01</strain>
    </source>
</reference>
<evidence type="ECO:0000313" key="2">
    <source>
        <dbReference type="EMBL" id="GBR74001.1"/>
    </source>
</evidence>
<dbReference type="EMBL" id="BGZN01000026">
    <property type="protein sequence ID" value="GBR74001.1"/>
    <property type="molecule type" value="Genomic_DNA"/>
</dbReference>